<protein>
    <recommendedName>
        <fullName evidence="4">F-box domain-containing protein</fullName>
    </recommendedName>
</protein>
<feature type="region of interest" description="Disordered" evidence="1">
    <location>
        <begin position="76"/>
        <end position="101"/>
    </location>
</feature>
<reference evidence="3" key="3">
    <citation type="submission" date="2025-08" db="UniProtKB">
        <authorList>
            <consortium name="RefSeq"/>
        </authorList>
    </citation>
    <scope>IDENTIFICATION</scope>
    <source>
        <strain evidence="3">CBS 342.82</strain>
    </source>
</reference>
<evidence type="ECO:0008006" key="4">
    <source>
        <dbReference type="Google" id="ProtNLM"/>
    </source>
</evidence>
<proteinExistence type="predicted"/>
<accession>A0A6J3M507</accession>
<gene>
    <name evidence="3" type="ORF">K489DRAFT_410340</name>
</gene>
<dbReference type="PANTHER" id="PTHR42085">
    <property type="entry name" value="F-BOX DOMAIN-CONTAINING PROTEIN"/>
    <property type="match status" value="1"/>
</dbReference>
<evidence type="ECO:0000256" key="1">
    <source>
        <dbReference type="SAM" id="MobiDB-lite"/>
    </source>
</evidence>
<dbReference type="PANTHER" id="PTHR42085:SF2">
    <property type="entry name" value="F-BOX DOMAIN-CONTAINING PROTEIN"/>
    <property type="match status" value="1"/>
</dbReference>
<sequence length="303" mass="33705">MSSSFPRTEPSGLEDEDDWLVEIPSQVPNRPSSSTTPTQRPPLQSLAQGPSALSSPAPYLSFHIGTRIGRFSLEIKPRGTPSSEQPTGPPTSTTDPAPPRIIPIHPQSQSRFFNLPVELRLQIYERILTLPPSQASYTRLLHNPSRSQYPPHSVLALLAVCRRTHHEAEALFFRLNRLRLLQPALFIHSVSPRRREGLAHLAVCVASAAELLTEMQRLRAFPNLETLVVERLLSIRYIEPRSWAVLTPNLVAEVRALPRLRSLRIVTPRDDEITEVERARLRKLEIHDGLIVAAVGGGGGGTT</sequence>
<dbReference type="InterPro" id="IPR038883">
    <property type="entry name" value="AN11006-like"/>
</dbReference>
<feature type="compositionally biased region" description="Polar residues" evidence="1">
    <location>
        <begin position="80"/>
        <end position="95"/>
    </location>
</feature>
<reference evidence="3" key="2">
    <citation type="submission" date="2020-04" db="EMBL/GenBank/DDBJ databases">
        <authorList>
            <consortium name="NCBI Genome Project"/>
        </authorList>
    </citation>
    <scope>NUCLEOTIDE SEQUENCE</scope>
    <source>
        <strain evidence="3">CBS 342.82</strain>
    </source>
</reference>
<feature type="region of interest" description="Disordered" evidence="1">
    <location>
        <begin position="1"/>
        <end position="52"/>
    </location>
</feature>
<feature type="compositionally biased region" description="Low complexity" evidence="1">
    <location>
        <begin position="30"/>
        <end position="52"/>
    </location>
</feature>
<dbReference type="RefSeq" id="XP_033459003.1">
    <property type="nucleotide sequence ID" value="XM_033607700.1"/>
</dbReference>
<keyword evidence="2" id="KW-1185">Reference proteome</keyword>
<dbReference type="GeneID" id="54365499"/>
<dbReference type="Proteomes" id="UP000504637">
    <property type="component" value="Unplaced"/>
</dbReference>
<reference evidence="3" key="1">
    <citation type="submission" date="2020-01" db="EMBL/GenBank/DDBJ databases">
        <authorList>
            <consortium name="DOE Joint Genome Institute"/>
            <person name="Haridas S."/>
            <person name="Albert R."/>
            <person name="Binder M."/>
            <person name="Bloem J."/>
            <person name="Labutti K."/>
            <person name="Salamov A."/>
            <person name="Andreopoulos B."/>
            <person name="Baker S.E."/>
            <person name="Barry K."/>
            <person name="Bills G."/>
            <person name="Bluhm B.H."/>
            <person name="Cannon C."/>
            <person name="Castanera R."/>
            <person name="Culley D.E."/>
            <person name="Daum C."/>
            <person name="Ezra D."/>
            <person name="Gonzalez J.B."/>
            <person name="Henrissat B."/>
            <person name="Kuo A."/>
            <person name="Liang C."/>
            <person name="Lipzen A."/>
            <person name="Lutzoni F."/>
            <person name="Magnuson J."/>
            <person name="Mondo S."/>
            <person name="Nolan M."/>
            <person name="Ohm R."/>
            <person name="Pangilinan J."/>
            <person name="Park H.-J."/>
            <person name="Ramirez L."/>
            <person name="Alfaro M."/>
            <person name="Sun H."/>
            <person name="Tritt A."/>
            <person name="Yoshinaga Y."/>
            <person name="Zwiers L.-H."/>
            <person name="Turgeon B.G."/>
            <person name="Goodwin S.B."/>
            <person name="Spatafora J.W."/>
            <person name="Crous P.W."/>
            <person name="Grigoriev I.V."/>
        </authorList>
    </citation>
    <scope>NUCLEOTIDE SEQUENCE</scope>
    <source>
        <strain evidence="3">CBS 342.82</strain>
    </source>
</reference>
<organism evidence="3">
    <name type="scientific">Dissoconium aciculare CBS 342.82</name>
    <dbReference type="NCBI Taxonomy" id="1314786"/>
    <lineage>
        <taxon>Eukaryota</taxon>
        <taxon>Fungi</taxon>
        <taxon>Dikarya</taxon>
        <taxon>Ascomycota</taxon>
        <taxon>Pezizomycotina</taxon>
        <taxon>Dothideomycetes</taxon>
        <taxon>Dothideomycetidae</taxon>
        <taxon>Mycosphaerellales</taxon>
        <taxon>Dissoconiaceae</taxon>
        <taxon>Dissoconium</taxon>
    </lineage>
</organism>
<name>A0A6J3M507_9PEZI</name>
<evidence type="ECO:0000313" key="2">
    <source>
        <dbReference type="Proteomes" id="UP000504637"/>
    </source>
</evidence>
<evidence type="ECO:0000313" key="3">
    <source>
        <dbReference type="RefSeq" id="XP_033459003.1"/>
    </source>
</evidence>
<dbReference type="OrthoDB" id="5413827at2759"/>
<dbReference type="AlphaFoldDB" id="A0A6J3M507"/>